<dbReference type="Gene3D" id="1.10.630.10">
    <property type="entry name" value="Cytochrome P450"/>
    <property type="match status" value="1"/>
</dbReference>
<comment type="similarity">
    <text evidence="2 7">Belongs to the cytochrome P450 family.</text>
</comment>
<dbReference type="InterPro" id="IPR047146">
    <property type="entry name" value="Cyt_P450_E_CYP52_fungi"/>
</dbReference>
<proteinExistence type="inferred from homology"/>
<dbReference type="PRINTS" id="PR01239">
    <property type="entry name" value="EP450IICYP52"/>
</dbReference>
<dbReference type="PROSITE" id="PS00086">
    <property type="entry name" value="CYTOCHROME_P450"/>
    <property type="match status" value="1"/>
</dbReference>
<dbReference type="Pfam" id="PF00067">
    <property type="entry name" value="p450"/>
    <property type="match status" value="1"/>
</dbReference>
<keyword evidence="4 7" id="KW-0560">Oxidoreductase</keyword>
<evidence type="ECO:0000256" key="6">
    <source>
        <dbReference type="ARBA" id="ARBA00023033"/>
    </source>
</evidence>
<name>A0ABR2UK50_9PEZI</name>
<evidence type="ECO:0000313" key="9">
    <source>
        <dbReference type="EMBL" id="KAK9415007.1"/>
    </source>
</evidence>
<dbReference type="SUPFAM" id="SSF48264">
    <property type="entry name" value="Cytochrome P450"/>
    <property type="match status" value="1"/>
</dbReference>
<dbReference type="InterPro" id="IPR036396">
    <property type="entry name" value="Cyt_P450_sf"/>
</dbReference>
<keyword evidence="5 7" id="KW-0408">Iron</keyword>
<dbReference type="EMBL" id="JARVKF010000419">
    <property type="protein sequence ID" value="KAK9415007.1"/>
    <property type="molecule type" value="Genomic_DNA"/>
</dbReference>
<keyword evidence="7" id="KW-0349">Heme</keyword>
<accession>A0ABR2UK50</accession>
<gene>
    <name evidence="9" type="ORF">SUNI508_10612</name>
</gene>
<reference evidence="9 10" key="1">
    <citation type="journal article" date="2024" name="J. Plant Pathol.">
        <title>Sequence and assembly of the genome of Seiridium unicorne, isolate CBS 538.82, causal agent of cypress canker disease.</title>
        <authorList>
            <person name="Scali E."/>
            <person name="Rocca G.D."/>
            <person name="Danti R."/>
            <person name="Garbelotto M."/>
            <person name="Barberini S."/>
            <person name="Baroncelli R."/>
            <person name="Emiliani G."/>
        </authorList>
    </citation>
    <scope>NUCLEOTIDE SEQUENCE [LARGE SCALE GENOMIC DNA]</scope>
    <source>
        <strain evidence="9 10">BM-138-508</strain>
    </source>
</reference>
<organism evidence="9 10">
    <name type="scientific">Seiridium unicorne</name>
    <dbReference type="NCBI Taxonomy" id="138068"/>
    <lineage>
        <taxon>Eukaryota</taxon>
        <taxon>Fungi</taxon>
        <taxon>Dikarya</taxon>
        <taxon>Ascomycota</taxon>
        <taxon>Pezizomycotina</taxon>
        <taxon>Sordariomycetes</taxon>
        <taxon>Xylariomycetidae</taxon>
        <taxon>Amphisphaeriales</taxon>
        <taxon>Sporocadaceae</taxon>
        <taxon>Seiridium</taxon>
    </lineage>
</organism>
<evidence type="ECO:0000256" key="8">
    <source>
        <dbReference type="SAM" id="SignalP"/>
    </source>
</evidence>
<keyword evidence="6 7" id="KW-0503">Monooxygenase</keyword>
<dbReference type="Proteomes" id="UP001408356">
    <property type="component" value="Unassembled WGS sequence"/>
</dbReference>
<dbReference type="CDD" id="cd11063">
    <property type="entry name" value="CYP52"/>
    <property type="match status" value="1"/>
</dbReference>
<dbReference type="PANTHER" id="PTHR24287">
    <property type="entry name" value="P450, PUTATIVE (EUROFUNG)-RELATED"/>
    <property type="match status" value="1"/>
</dbReference>
<feature type="chain" id="PRO_5045085066" evidence="8">
    <location>
        <begin position="17"/>
        <end position="505"/>
    </location>
</feature>
<comment type="caution">
    <text evidence="9">The sequence shown here is derived from an EMBL/GenBank/DDBJ whole genome shotgun (WGS) entry which is preliminary data.</text>
</comment>
<keyword evidence="8" id="KW-0732">Signal</keyword>
<keyword evidence="10" id="KW-1185">Reference proteome</keyword>
<comment type="cofactor">
    <cofactor evidence="1">
        <name>heme</name>
        <dbReference type="ChEBI" id="CHEBI:30413"/>
    </cofactor>
</comment>
<evidence type="ECO:0000256" key="3">
    <source>
        <dbReference type="ARBA" id="ARBA00022723"/>
    </source>
</evidence>
<keyword evidence="3 7" id="KW-0479">Metal-binding</keyword>
<dbReference type="InterPro" id="IPR002974">
    <property type="entry name" value="Cyt_P450_E_CYP52_ascomycetes"/>
</dbReference>
<evidence type="ECO:0000256" key="4">
    <source>
        <dbReference type="ARBA" id="ARBA00023002"/>
    </source>
</evidence>
<protein>
    <submittedName>
        <fullName evidence="9">Cytochrome P450</fullName>
    </submittedName>
</protein>
<dbReference type="InterPro" id="IPR001128">
    <property type="entry name" value="Cyt_P450"/>
</dbReference>
<dbReference type="PRINTS" id="PR00385">
    <property type="entry name" value="P450"/>
</dbReference>
<dbReference type="InterPro" id="IPR017972">
    <property type="entry name" value="Cyt_P450_CS"/>
</dbReference>
<evidence type="ECO:0000256" key="5">
    <source>
        <dbReference type="ARBA" id="ARBA00023004"/>
    </source>
</evidence>
<dbReference type="PANTHER" id="PTHR24287:SF17">
    <property type="entry name" value="P450, PUTATIVE (EUROFUNG)-RELATED"/>
    <property type="match status" value="1"/>
</dbReference>
<feature type="signal peptide" evidence="8">
    <location>
        <begin position="1"/>
        <end position="16"/>
    </location>
</feature>
<evidence type="ECO:0000256" key="1">
    <source>
        <dbReference type="ARBA" id="ARBA00001971"/>
    </source>
</evidence>
<evidence type="ECO:0000256" key="2">
    <source>
        <dbReference type="ARBA" id="ARBA00010617"/>
    </source>
</evidence>
<sequence>MTALSLLSLLVTSVAAFAAYRLYLAYTLRLTAQRHGCQPAVRYKHKDPIFGLDIFLRTGDAISKNQFLVEHQRRYDTYGHTFECLNLGSRAISSIHPENLRAVFSRNAGDWGVQPLRLHNMSPFCGTGFITTDGPDWKASHDLLKPGFHKSHISDFGPLEEHLRILLGQVPKDGSRFDLQPHLLKLYLDLNTLFLFGEPIGMLSGTPPTHAEGFLDAFQAGFNGCGIRIALGPLNFLMPKGAWLKACGKVHKFANVYVDRAIEYRNNINSGENGQDKTQGRTLLFNMAQATADRTVLRNQAVQAMMASTETTASLISHVIRNLASNPTIAAQVRAEVLAVGDKPLDFDQLPRIKSLQNVITETLRLYPVFPQNNRVALKDTILPAGGGSDGNAPVFAPAGTLFDACFATLHRDPSIWGPNADEFCPSRWENDYSPPPFTFMPFGAGPRQCLAQQKATMETSYIVSRILQEFSGIKSEDEKPYQAQVALTAKSAHGCLVSLTPATR</sequence>
<evidence type="ECO:0000256" key="7">
    <source>
        <dbReference type="RuleBase" id="RU000461"/>
    </source>
</evidence>
<evidence type="ECO:0000313" key="10">
    <source>
        <dbReference type="Proteomes" id="UP001408356"/>
    </source>
</evidence>